<dbReference type="InterPro" id="IPR029045">
    <property type="entry name" value="ClpP/crotonase-like_dom_sf"/>
</dbReference>
<dbReference type="GO" id="GO:0008236">
    <property type="term" value="F:serine-type peptidase activity"/>
    <property type="evidence" value="ECO:0007669"/>
    <property type="project" value="InterPro"/>
</dbReference>
<proteinExistence type="predicted"/>
<dbReference type="PANTHER" id="PTHR32060">
    <property type="entry name" value="TAIL-SPECIFIC PROTEASE"/>
    <property type="match status" value="1"/>
</dbReference>
<dbReference type="Gene3D" id="3.90.226.10">
    <property type="entry name" value="2-enoyl-CoA Hydratase, Chain A, domain 1"/>
    <property type="match status" value="1"/>
</dbReference>
<dbReference type="PANTHER" id="PTHR32060:SF30">
    <property type="entry name" value="CARBOXY-TERMINAL PROCESSING PROTEASE CTPA"/>
    <property type="match status" value="1"/>
</dbReference>
<dbReference type="GO" id="GO:0007165">
    <property type="term" value="P:signal transduction"/>
    <property type="evidence" value="ECO:0007669"/>
    <property type="project" value="TreeGrafter"/>
</dbReference>
<dbReference type="GO" id="GO:0006508">
    <property type="term" value="P:proteolysis"/>
    <property type="evidence" value="ECO:0007669"/>
    <property type="project" value="InterPro"/>
</dbReference>
<feature type="domain" description="PDZ" evidence="1">
    <location>
        <begin position="32"/>
        <end position="110"/>
    </location>
</feature>
<dbReference type="SMART" id="SM00245">
    <property type="entry name" value="TSPc"/>
    <property type="match status" value="1"/>
</dbReference>
<dbReference type="InterPro" id="IPR005151">
    <property type="entry name" value="Tail-specific_protease"/>
</dbReference>
<accession>A0A8J2SG38</accession>
<comment type="caution">
    <text evidence="2">The sequence shown here is derived from an EMBL/GenBank/DDBJ whole genome shotgun (WGS) entry which is preliminary data.</text>
</comment>
<dbReference type="SUPFAM" id="SSF52096">
    <property type="entry name" value="ClpP/crotonase"/>
    <property type="match status" value="1"/>
</dbReference>
<evidence type="ECO:0000313" key="3">
    <source>
        <dbReference type="Proteomes" id="UP000789595"/>
    </source>
</evidence>
<dbReference type="SMART" id="SM00228">
    <property type="entry name" value="PDZ"/>
    <property type="match status" value="1"/>
</dbReference>
<dbReference type="CDD" id="cd06567">
    <property type="entry name" value="Peptidase_S41"/>
    <property type="match status" value="1"/>
</dbReference>
<evidence type="ECO:0000259" key="1">
    <source>
        <dbReference type="PROSITE" id="PS50106"/>
    </source>
</evidence>
<dbReference type="InterPro" id="IPR001478">
    <property type="entry name" value="PDZ"/>
</dbReference>
<keyword evidence="3" id="KW-1185">Reference proteome</keyword>
<dbReference type="Proteomes" id="UP000789595">
    <property type="component" value="Unassembled WGS sequence"/>
</dbReference>
<gene>
    <name evidence="2" type="ORF">PECAL_2P00020</name>
</gene>
<dbReference type="InterPro" id="IPR036034">
    <property type="entry name" value="PDZ_sf"/>
</dbReference>
<name>A0A8J2SG38_9STRA</name>
<dbReference type="Gene3D" id="2.30.42.10">
    <property type="match status" value="1"/>
</dbReference>
<evidence type="ECO:0000313" key="2">
    <source>
        <dbReference type="EMBL" id="CAH0367009.1"/>
    </source>
</evidence>
<dbReference type="Pfam" id="PF03572">
    <property type="entry name" value="Peptidase_S41"/>
    <property type="match status" value="1"/>
</dbReference>
<dbReference type="AlphaFoldDB" id="A0A8J2SG38"/>
<dbReference type="PROSITE" id="PS50106">
    <property type="entry name" value="PDZ"/>
    <property type="match status" value="1"/>
</dbReference>
<sequence length="510" mass="52679">MSRHARGSALTTQQQVAAADALLKAADAYGGVVSLERSNVATALGNAPSRGVVLVKDSNVRGVLTVTALEQTSPLFAGGLRVGDRVVAVDGRPVADAASARAAAESVRAASVLRVERGSRKFDVDATTTPQAAAVLRSPAATAVDVDGVIVLRVASFTDGVRDESARAIRAVAAGRKSAPYVIDVRSNPGGFADEAAATFGLFAPAATPFATAVGPNGAVAAKYVASAPPTELAVPAPTALAVLVDEDTRSAAELFAAAVRAQGGTVVGQTTFGKRSAQSLVPLRAAPNYAVRMTTARTVDATGADVDGMGVAPDLAAGTPSSALDELLLRRGAFFDFATYFDRLNPGLDDAKVETVLSRDGAKLWRSFVKSWNGGIDDDDALPDYPSSVQTAAARAAQKQLTRELVADATSRRTLPPRAVEAVLARRGAIPSRAATAGDDEALRLALDVVRPRDGLSAARLARLDASRAAASDRPPARTSQTVVGFDPDAECLPLQTCDARRYVYVVEP</sequence>
<organism evidence="2 3">
    <name type="scientific">Pelagomonas calceolata</name>
    <dbReference type="NCBI Taxonomy" id="35677"/>
    <lineage>
        <taxon>Eukaryota</taxon>
        <taxon>Sar</taxon>
        <taxon>Stramenopiles</taxon>
        <taxon>Ochrophyta</taxon>
        <taxon>Pelagophyceae</taxon>
        <taxon>Pelagomonadales</taxon>
        <taxon>Pelagomonadaceae</taxon>
        <taxon>Pelagomonas</taxon>
    </lineage>
</organism>
<dbReference type="SUPFAM" id="SSF50156">
    <property type="entry name" value="PDZ domain-like"/>
    <property type="match status" value="1"/>
</dbReference>
<protein>
    <recommendedName>
        <fullName evidence="1">PDZ domain-containing protein</fullName>
    </recommendedName>
</protein>
<dbReference type="EMBL" id="CAKKNE010000002">
    <property type="protein sequence ID" value="CAH0367009.1"/>
    <property type="molecule type" value="Genomic_DNA"/>
</dbReference>
<reference evidence="2" key="1">
    <citation type="submission" date="2021-11" db="EMBL/GenBank/DDBJ databases">
        <authorList>
            <consortium name="Genoscope - CEA"/>
            <person name="William W."/>
        </authorList>
    </citation>
    <scope>NUCLEOTIDE SEQUENCE</scope>
</reference>
<dbReference type="GO" id="GO:0004175">
    <property type="term" value="F:endopeptidase activity"/>
    <property type="evidence" value="ECO:0007669"/>
    <property type="project" value="TreeGrafter"/>
</dbReference>